<name>A0A2M4DFZ4_ANODA</name>
<keyword evidence="1" id="KW-0732">Signal</keyword>
<evidence type="ECO:0000256" key="1">
    <source>
        <dbReference type="SAM" id="SignalP"/>
    </source>
</evidence>
<evidence type="ECO:0000313" key="2">
    <source>
        <dbReference type="EMBL" id="MBW76446.1"/>
    </source>
</evidence>
<organism evidence="2">
    <name type="scientific">Anopheles darlingi</name>
    <name type="common">Mosquito</name>
    <dbReference type="NCBI Taxonomy" id="43151"/>
    <lineage>
        <taxon>Eukaryota</taxon>
        <taxon>Metazoa</taxon>
        <taxon>Ecdysozoa</taxon>
        <taxon>Arthropoda</taxon>
        <taxon>Hexapoda</taxon>
        <taxon>Insecta</taxon>
        <taxon>Pterygota</taxon>
        <taxon>Neoptera</taxon>
        <taxon>Endopterygota</taxon>
        <taxon>Diptera</taxon>
        <taxon>Nematocera</taxon>
        <taxon>Culicoidea</taxon>
        <taxon>Culicidae</taxon>
        <taxon>Anophelinae</taxon>
        <taxon>Anopheles</taxon>
    </lineage>
</organism>
<dbReference type="AlphaFoldDB" id="A0A2M4DFZ4"/>
<feature type="signal peptide" evidence="1">
    <location>
        <begin position="1"/>
        <end position="19"/>
    </location>
</feature>
<protein>
    <submittedName>
        <fullName evidence="2">Putative secreted protein</fullName>
    </submittedName>
</protein>
<feature type="chain" id="PRO_5014908599" evidence="1">
    <location>
        <begin position="20"/>
        <end position="90"/>
    </location>
</feature>
<sequence length="90" mass="9852">MYLFSIFIICCSFSLTILALSVPLGPKNSCTISSSPSARIFSSTKLIDSPNRSVVMLKRIVRGTYDSIPKITLLSTVRPKLYSSKNSVCS</sequence>
<dbReference type="EMBL" id="GGFL01012268">
    <property type="protein sequence ID" value="MBW76446.1"/>
    <property type="molecule type" value="Transcribed_RNA"/>
</dbReference>
<proteinExistence type="predicted"/>
<accession>A0A2M4DFZ4</accession>
<reference evidence="2" key="1">
    <citation type="submission" date="2018-01" db="EMBL/GenBank/DDBJ databases">
        <title>An insight into the sialome of Amazonian anophelines.</title>
        <authorList>
            <person name="Ribeiro J.M."/>
            <person name="Scarpassa V."/>
            <person name="Calvo E."/>
        </authorList>
    </citation>
    <scope>NUCLEOTIDE SEQUENCE</scope>
</reference>